<gene>
    <name evidence="2" type="ORF">CLG94_06940</name>
</gene>
<evidence type="ECO:0000259" key="1">
    <source>
        <dbReference type="SMART" id="SM00930"/>
    </source>
</evidence>
<dbReference type="Gene3D" id="3.30.70.260">
    <property type="match status" value="1"/>
</dbReference>
<dbReference type="Pfam" id="PF09383">
    <property type="entry name" value="NIL"/>
    <property type="match status" value="1"/>
</dbReference>
<name>A0A2T4TY52_9BACT</name>
<protein>
    <submittedName>
        <fullName evidence="2">FeS-binding protein</fullName>
    </submittedName>
</protein>
<organism evidence="2 3">
    <name type="scientific">Candidatus Methylomirabilis limnetica</name>
    <dbReference type="NCBI Taxonomy" id="2033718"/>
    <lineage>
        <taxon>Bacteria</taxon>
        <taxon>Candidatus Methylomirabilota</taxon>
        <taxon>Candidatus Methylomirabilia</taxon>
        <taxon>Candidatus Methylomirabilales</taxon>
        <taxon>Candidatus Methylomirabilaceae</taxon>
        <taxon>Candidatus Methylomirabilis</taxon>
    </lineage>
</organism>
<dbReference type="InterPro" id="IPR045865">
    <property type="entry name" value="ACT-like_dom_sf"/>
</dbReference>
<dbReference type="EMBL" id="NVQC01000020">
    <property type="protein sequence ID" value="PTL36026.1"/>
    <property type="molecule type" value="Genomic_DNA"/>
</dbReference>
<keyword evidence="3" id="KW-1185">Reference proteome</keyword>
<feature type="domain" description="NIL" evidence="1">
    <location>
        <begin position="2"/>
        <end position="73"/>
    </location>
</feature>
<dbReference type="InterPro" id="IPR018449">
    <property type="entry name" value="NIL_domain"/>
</dbReference>
<proteinExistence type="predicted"/>
<dbReference type="AlphaFoldDB" id="A0A2T4TY52"/>
<dbReference type="Proteomes" id="UP000241436">
    <property type="component" value="Unassembled WGS sequence"/>
</dbReference>
<dbReference type="SUPFAM" id="SSF55021">
    <property type="entry name" value="ACT-like"/>
    <property type="match status" value="1"/>
</dbReference>
<evidence type="ECO:0000313" key="3">
    <source>
        <dbReference type="Proteomes" id="UP000241436"/>
    </source>
</evidence>
<accession>A0A2T4TY52</accession>
<evidence type="ECO:0000313" key="2">
    <source>
        <dbReference type="EMBL" id="PTL36026.1"/>
    </source>
</evidence>
<dbReference type="OrthoDB" id="163312at2"/>
<dbReference type="SMART" id="SM00930">
    <property type="entry name" value="NIL"/>
    <property type="match status" value="1"/>
</dbReference>
<dbReference type="RefSeq" id="WP_107562146.1">
    <property type="nucleotide sequence ID" value="NZ_NVQC01000020.1"/>
</dbReference>
<reference evidence="3" key="2">
    <citation type="journal article" date="2018" name="Environ. Microbiol.">
        <title>Bloom of a denitrifying methanotroph, 'Candidatus Methylomirabilis limnetica', in a deep stratified lake.</title>
        <authorList>
            <person name="Graf J.S."/>
            <person name="Mayr M.J."/>
            <person name="Marchant H.K."/>
            <person name="Tienken D."/>
            <person name="Hach P.F."/>
            <person name="Brand A."/>
            <person name="Schubert C.J."/>
            <person name="Kuypers M.M."/>
            <person name="Milucka J."/>
        </authorList>
    </citation>
    <scope>NUCLEOTIDE SEQUENCE [LARGE SCALE GENOMIC DNA]</scope>
    <source>
        <strain evidence="3">Zug</strain>
    </source>
</reference>
<reference evidence="2 3" key="1">
    <citation type="submission" date="2017-09" db="EMBL/GenBank/DDBJ databases">
        <title>Bloom of a denitrifying methanotroph, Candidatus Methylomirabilis limnetica, in a deep stratified lake.</title>
        <authorList>
            <person name="Graf J.S."/>
            <person name="Marchant H.K."/>
            <person name="Tienken D."/>
            <person name="Hach P.F."/>
            <person name="Brand A."/>
            <person name="Schubert C.J."/>
            <person name="Kuypers M.M."/>
            <person name="Milucka J."/>
        </authorList>
    </citation>
    <scope>NUCLEOTIDE SEQUENCE [LARGE SCALE GENOMIC DNA]</scope>
    <source>
        <strain evidence="2 3">Zug</strain>
    </source>
</reference>
<comment type="caution">
    <text evidence="2">The sequence shown here is derived from an EMBL/GenBank/DDBJ whole genome shotgun (WGS) entry which is preliminary data.</text>
</comment>
<sequence length="79" mass="8957">MAKKRIHLTFTGKLAEEPILWQLSQTFNVVFNIRQADFTEGIGWIMAELEGDPQPLENGITWLEDHGVHVAPIEQDVVS</sequence>